<dbReference type="InterPro" id="IPR027806">
    <property type="entry name" value="HARBI1_dom"/>
</dbReference>
<accession>A0A6S7J8K4</accession>
<protein>
    <recommendedName>
        <fullName evidence="3">DDE Tnp4 domain-containing protein</fullName>
    </recommendedName>
</protein>
<evidence type="ECO:0000259" key="3">
    <source>
        <dbReference type="Pfam" id="PF13359"/>
    </source>
</evidence>
<reference evidence="4" key="1">
    <citation type="submission" date="2020-04" db="EMBL/GenBank/DDBJ databases">
        <authorList>
            <person name="Alioto T."/>
            <person name="Alioto T."/>
            <person name="Gomez Garrido J."/>
        </authorList>
    </citation>
    <scope>NUCLEOTIDE SEQUENCE</scope>
    <source>
        <strain evidence="4">A484AB</strain>
    </source>
</reference>
<keyword evidence="2" id="KW-0479">Metal-binding</keyword>
<dbReference type="AlphaFoldDB" id="A0A6S7J8K4"/>
<dbReference type="OrthoDB" id="5956446at2759"/>
<dbReference type="PANTHER" id="PTHR34615:SF1">
    <property type="entry name" value="PX DOMAIN-CONTAINING PROTEIN"/>
    <property type="match status" value="1"/>
</dbReference>
<proteinExistence type="predicted"/>
<comment type="caution">
    <text evidence="4">The sequence shown here is derived from an EMBL/GenBank/DDBJ whole genome shotgun (WGS) entry which is preliminary data.</text>
</comment>
<keyword evidence="5" id="KW-1185">Reference proteome</keyword>
<evidence type="ECO:0000313" key="4">
    <source>
        <dbReference type="EMBL" id="CAB4028435.1"/>
    </source>
</evidence>
<dbReference type="GO" id="GO:0046872">
    <property type="term" value="F:metal ion binding"/>
    <property type="evidence" value="ECO:0007669"/>
    <property type="project" value="UniProtKB-KW"/>
</dbReference>
<dbReference type="Proteomes" id="UP001152795">
    <property type="component" value="Unassembled WGS sequence"/>
</dbReference>
<dbReference type="EMBL" id="CACRXK020015486">
    <property type="protein sequence ID" value="CAB4028435.1"/>
    <property type="molecule type" value="Genomic_DNA"/>
</dbReference>
<evidence type="ECO:0000313" key="5">
    <source>
        <dbReference type="Proteomes" id="UP001152795"/>
    </source>
</evidence>
<dbReference type="PANTHER" id="PTHR34615">
    <property type="entry name" value="PX DOMAIN-CONTAINING PROTEIN"/>
    <property type="match status" value="1"/>
</dbReference>
<dbReference type="Pfam" id="PF13359">
    <property type="entry name" value="DDE_Tnp_4"/>
    <property type="match status" value="1"/>
</dbReference>
<comment type="cofactor">
    <cofactor evidence="1">
        <name>a divalent metal cation</name>
        <dbReference type="ChEBI" id="CHEBI:60240"/>
    </cofactor>
</comment>
<organism evidence="4 5">
    <name type="scientific">Paramuricea clavata</name>
    <name type="common">Red gorgonian</name>
    <name type="synonym">Violescent sea-whip</name>
    <dbReference type="NCBI Taxonomy" id="317549"/>
    <lineage>
        <taxon>Eukaryota</taxon>
        <taxon>Metazoa</taxon>
        <taxon>Cnidaria</taxon>
        <taxon>Anthozoa</taxon>
        <taxon>Octocorallia</taxon>
        <taxon>Malacalcyonacea</taxon>
        <taxon>Plexauridae</taxon>
        <taxon>Paramuricea</taxon>
    </lineage>
</organism>
<feature type="domain" description="DDE Tnp4" evidence="3">
    <location>
        <begin position="157"/>
        <end position="302"/>
    </location>
</feature>
<evidence type="ECO:0000256" key="1">
    <source>
        <dbReference type="ARBA" id="ARBA00001968"/>
    </source>
</evidence>
<evidence type="ECO:0000256" key="2">
    <source>
        <dbReference type="ARBA" id="ARBA00022723"/>
    </source>
</evidence>
<sequence>MAGARRRNCDQILNYMMYTSDSDDSSSSDSDDDNDLLFFETCFATTRELGTRINLQDISEDDCEKMFRFEKYDIPRLRDALKMPDRLAYPNRLSDLTPIFARTEYELSLIFNTILDDIYERFNYLLTSIDLVWLDPDLFSRVIHAKGAPLDQCWGFIDGTPRPIARPIRNQKIMYSGHKRIHCLKFQSVQAPNGLIENMFGPIEGSRHDAFMLGISGLQEKLRQLTKPDGEPYVIYGDPAYGLSYNILAPYRGNNLSDAQKVFNRDMSRVRVNVEWGFGKISQIFAYLDFKTNLKVLLQPIGIYYLIGALLTNCHTCLYGSLTSSFFNLEPPVLETYLSNYIN</sequence>
<gene>
    <name evidence="4" type="ORF">PACLA_8A037715</name>
</gene>
<name>A0A6S7J8K4_PARCT</name>